<feature type="compositionally biased region" description="Basic and acidic residues" evidence="1">
    <location>
        <begin position="11"/>
        <end position="20"/>
    </location>
</feature>
<dbReference type="RefSeq" id="XP_040707782.1">
    <property type="nucleotide sequence ID" value="XM_040844233.1"/>
</dbReference>
<dbReference type="PANTHER" id="PTHR42080:SF3">
    <property type="entry name" value="SRR1-LIKE DOMAIN-CONTAINING PROTEIN"/>
    <property type="match status" value="1"/>
</dbReference>
<evidence type="ECO:0000259" key="2">
    <source>
        <dbReference type="Pfam" id="PF07985"/>
    </source>
</evidence>
<keyword evidence="4" id="KW-1185">Reference proteome</keyword>
<sequence length="362" mass="41359">MHSWLDQPLRNGREPREWKPDSAEEVAANIDKWYNAGRLLYPLETLQSIKDQLQKPLKQGDLIYVKGFDGEVYGWLVRIGEVQERYARDEDNVDEDGWPIENKEKKEEWVFCSAKVHYTSYESLKNYLEWDTSRAYCPIGIAHLMVRKDQEAEAVSHVDVEAGLESFKGILEEWEGGDTWRGIKSTLLTLDLRCKIPKVIGMACGRFTATKGYKGCKRSAVQHALLVLLKRALQESNLGTEEVTCYAQDPVYSPTDQAVMKESGIKVVDDPEGFLQMDDSSLVFCCSPNICVKQIMADMARPAIVIWCAVEENDPKESSTDPNSSRVHRMVESYDMLEFPEDPENNFTSMAIYVKKESRWST</sequence>
<dbReference type="AlphaFoldDB" id="A0A1L9TX22"/>
<dbReference type="VEuPathDB" id="FungiDB:ASPSYDRAFT_26011"/>
<evidence type="ECO:0000256" key="1">
    <source>
        <dbReference type="SAM" id="MobiDB-lite"/>
    </source>
</evidence>
<dbReference type="PANTHER" id="PTHR42080">
    <property type="entry name" value="SRR1 DOMAIN-CONTAINING PROTEIN"/>
    <property type="match status" value="1"/>
</dbReference>
<feature type="region of interest" description="Disordered" evidence="1">
    <location>
        <begin position="1"/>
        <end position="20"/>
    </location>
</feature>
<feature type="domain" description="SRR1-like" evidence="2">
    <location>
        <begin position="193"/>
        <end position="353"/>
    </location>
</feature>
<dbReference type="EMBL" id="KV878582">
    <property type="protein sequence ID" value="OJJ63976.1"/>
    <property type="molecule type" value="Genomic_DNA"/>
</dbReference>
<name>A0A1L9TX22_9EURO</name>
<protein>
    <recommendedName>
        <fullName evidence="2">SRR1-like domain-containing protein</fullName>
    </recommendedName>
</protein>
<accession>A0A1L9TX22</accession>
<dbReference type="GeneID" id="63760306"/>
<dbReference type="Proteomes" id="UP000184356">
    <property type="component" value="Unassembled WGS sequence"/>
</dbReference>
<dbReference type="Pfam" id="PF07985">
    <property type="entry name" value="SRR1"/>
    <property type="match status" value="1"/>
</dbReference>
<organism evidence="3 4">
    <name type="scientific">Aspergillus sydowii CBS 593.65</name>
    <dbReference type="NCBI Taxonomy" id="1036612"/>
    <lineage>
        <taxon>Eukaryota</taxon>
        <taxon>Fungi</taxon>
        <taxon>Dikarya</taxon>
        <taxon>Ascomycota</taxon>
        <taxon>Pezizomycotina</taxon>
        <taxon>Eurotiomycetes</taxon>
        <taxon>Eurotiomycetidae</taxon>
        <taxon>Eurotiales</taxon>
        <taxon>Aspergillaceae</taxon>
        <taxon>Aspergillus</taxon>
        <taxon>Aspergillus subgen. Nidulantes</taxon>
    </lineage>
</organism>
<dbReference type="OrthoDB" id="5230585at2759"/>
<proteinExistence type="predicted"/>
<evidence type="ECO:0000313" key="4">
    <source>
        <dbReference type="Proteomes" id="UP000184356"/>
    </source>
</evidence>
<reference evidence="4" key="1">
    <citation type="journal article" date="2017" name="Genome Biol.">
        <title>Comparative genomics reveals high biological diversity and specific adaptations in the industrially and medically important fungal genus Aspergillus.</title>
        <authorList>
            <person name="de Vries R.P."/>
            <person name="Riley R."/>
            <person name="Wiebenga A."/>
            <person name="Aguilar-Osorio G."/>
            <person name="Amillis S."/>
            <person name="Uchima C.A."/>
            <person name="Anderluh G."/>
            <person name="Asadollahi M."/>
            <person name="Askin M."/>
            <person name="Barry K."/>
            <person name="Battaglia E."/>
            <person name="Bayram O."/>
            <person name="Benocci T."/>
            <person name="Braus-Stromeyer S.A."/>
            <person name="Caldana C."/>
            <person name="Canovas D."/>
            <person name="Cerqueira G.C."/>
            <person name="Chen F."/>
            <person name="Chen W."/>
            <person name="Choi C."/>
            <person name="Clum A."/>
            <person name="Dos Santos R.A."/>
            <person name="Damasio A.R."/>
            <person name="Diallinas G."/>
            <person name="Emri T."/>
            <person name="Fekete E."/>
            <person name="Flipphi M."/>
            <person name="Freyberg S."/>
            <person name="Gallo A."/>
            <person name="Gournas C."/>
            <person name="Habgood R."/>
            <person name="Hainaut M."/>
            <person name="Harispe M.L."/>
            <person name="Henrissat B."/>
            <person name="Hilden K.S."/>
            <person name="Hope R."/>
            <person name="Hossain A."/>
            <person name="Karabika E."/>
            <person name="Karaffa L."/>
            <person name="Karanyi Z."/>
            <person name="Krasevec N."/>
            <person name="Kuo A."/>
            <person name="Kusch H."/>
            <person name="LaButti K."/>
            <person name="Lagendijk E.L."/>
            <person name="Lapidus A."/>
            <person name="Levasseur A."/>
            <person name="Lindquist E."/>
            <person name="Lipzen A."/>
            <person name="Logrieco A.F."/>
            <person name="MacCabe A."/>
            <person name="Maekelae M.R."/>
            <person name="Malavazi I."/>
            <person name="Melin P."/>
            <person name="Meyer V."/>
            <person name="Mielnichuk N."/>
            <person name="Miskei M."/>
            <person name="Molnar A.P."/>
            <person name="Mule G."/>
            <person name="Ngan C.Y."/>
            <person name="Orejas M."/>
            <person name="Orosz E."/>
            <person name="Ouedraogo J.P."/>
            <person name="Overkamp K.M."/>
            <person name="Park H.-S."/>
            <person name="Perrone G."/>
            <person name="Piumi F."/>
            <person name="Punt P.J."/>
            <person name="Ram A.F."/>
            <person name="Ramon A."/>
            <person name="Rauscher S."/>
            <person name="Record E."/>
            <person name="Riano-Pachon D.M."/>
            <person name="Robert V."/>
            <person name="Roehrig J."/>
            <person name="Ruller R."/>
            <person name="Salamov A."/>
            <person name="Salih N.S."/>
            <person name="Samson R.A."/>
            <person name="Sandor E."/>
            <person name="Sanguinetti M."/>
            <person name="Schuetze T."/>
            <person name="Sepcic K."/>
            <person name="Shelest E."/>
            <person name="Sherlock G."/>
            <person name="Sophianopoulou V."/>
            <person name="Squina F.M."/>
            <person name="Sun H."/>
            <person name="Susca A."/>
            <person name="Todd R.B."/>
            <person name="Tsang A."/>
            <person name="Unkles S.E."/>
            <person name="van de Wiele N."/>
            <person name="van Rossen-Uffink D."/>
            <person name="Oliveira J.V."/>
            <person name="Vesth T.C."/>
            <person name="Visser J."/>
            <person name="Yu J.-H."/>
            <person name="Zhou M."/>
            <person name="Andersen M.R."/>
            <person name="Archer D.B."/>
            <person name="Baker S.E."/>
            <person name="Benoit I."/>
            <person name="Brakhage A.A."/>
            <person name="Braus G.H."/>
            <person name="Fischer R."/>
            <person name="Frisvad J.C."/>
            <person name="Goldman G.H."/>
            <person name="Houbraken J."/>
            <person name="Oakley B."/>
            <person name="Pocsi I."/>
            <person name="Scazzocchio C."/>
            <person name="Seiboth B."/>
            <person name="vanKuyk P.A."/>
            <person name="Wortman J."/>
            <person name="Dyer P.S."/>
            <person name="Grigoriev I.V."/>
        </authorList>
    </citation>
    <scope>NUCLEOTIDE SEQUENCE [LARGE SCALE GENOMIC DNA]</scope>
    <source>
        <strain evidence="4">CBS 593.65</strain>
    </source>
</reference>
<dbReference type="InterPro" id="IPR012942">
    <property type="entry name" value="SRR1-like"/>
</dbReference>
<gene>
    <name evidence="3" type="ORF">ASPSYDRAFT_26011</name>
</gene>
<evidence type="ECO:0000313" key="3">
    <source>
        <dbReference type="EMBL" id="OJJ63976.1"/>
    </source>
</evidence>